<dbReference type="Pfam" id="PF18959">
    <property type="entry name" value="DUF5701"/>
    <property type="match status" value="1"/>
</dbReference>
<evidence type="ECO:0000313" key="2">
    <source>
        <dbReference type="Proteomes" id="UP000246800"/>
    </source>
</evidence>
<dbReference type="EMBL" id="QEIT01000244">
    <property type="protein sequence ID" value="PWZ72351.1"/>
    <property type="molecule type" value="Genomic_DNA"/>
</dbReference>
<accession>A0A317YM95</accession>
<sequence length="99" mass="10780">VHPSLLPTARLATLMRRHGKAGFVVVDMTDLAEFVPTDDVHVPDAPLYLVGDVTRDDDMLDWTPTDAHTELGVRGRTPLPVSGGIRWPWPVYTAAAAGH</sequence>
<dbReference type="Proteomes" id="UP000246800">
    <property type="component" value="Unassembled WGS sequence"/>
</dbReference>
<dbReference type="AlphaFoldDB" id="A0A317YM95"/>
<name>A0A317YM95_STAPS</name>
<feature type="non-terminal residue" evidence="1">
    <location>
        <position position="99"/>
    </location>
</feature>
<organism evidence="1 2">
    <name type="scientific">Staphylococcus pseudintermedius</name>
    <dbReference type="NCBI Taxonomy" id="283734"/>
    <lineage>
        <taxon>Bacteria</taxon>
        <taxon>Bacillati</taxon>
        <taxon>Bacillota</taxon>
        <taxon>Bacilli</taxon>
        <taxon>Bacillales</taxon>
        <taxon>Staphylococcaceae</taxon>
        <taxon>Staphylococcus</taxon>
        <taxon>Staphylococcus intermedius group</taxon>
    </lineage>
</organism>
<proteinExistence type="predicted"/>
<evidence type="ECO:0000313" key="1">
    <source>
        <dbReference type="EMBL" id="PWZ72351.1"/>
    </source>
</evidence>
<gene>
    <name evidence="1" type="ORF">DD902_13405</name>
</gene>
<feature type="non-terminal residue" evidence="1">
    <location>
        <position position="1"/>
    </location>
</feature>
<comment type="caution">
    <text evidence="1">The sequence shown here is derived from an EMBL/GenBank/DDBJ whole genome shotgun (WGS) entry which is preliminary data.</text>
</comment>
<protein>
    <submittedName>
        <fullName evidence="1">Uncharacterized protein</fullName>
    </submittedName>
</protein>
<dbReference type="InterPro" id="IPR043755">
    <property type="entry name" value="DUF5701"/>
</dbReference>
<reference evidence="1 2" key="1">
    <citation type="journal article" date="2018" name="Vet. Microbiol.">
        <title>Clonal diversity and geographic distribution of methicillin-resistant Staphylococcus pseudintermedius from Australian animals: Discovery of novel sequence types.</title>
        <authorList>
            <person name="Worthing K.A."/>
            <person name="Abraham S."/>
            <person name="Coombs G.W."/>
            <person name="Pang S."/>
            <person name="Saputra S."/>
            <person name="Jordan D."/>
            <person name="Trott D.J."/>
            <person name="Norris J.M."/>
        </authorList>
    </citation>
    <scope>NUCLEOTIDE SEQUENCE [LARGE SCALE GENOMIC DNA]</scope>
    <source>
        <strain evidence="1 2">ST525 1</strain>
    </source>
</reference>
<dbReference type="RefSeq" id="WP_206781391.1">
    <property type="nucleotide sequence ID" value="NZ_QEIT01000244.1"/>
</dbReference>